<dbReference type="PRINTS" id="PR00081">
    <property type="entry name" value="GDHRDH"/>
</dbReference>
<name>X0WYX3_9ZZZZ</name>
<dbReference type="PANTHER" id="PTHR42879:SF2">
    <property type="entry name" value="3-OXOACYL-[ACYL-CARRIER-PROTEIN] REDUCTASE FABG"/>
    <property type="match status" value="1"/>
</dbReference>
<protein>
    <recommendedName>
        <fullName evidence="3">Beta-ketoacyl-ACP reductase</fullName>
    </recommendedName>
</protein>
<dbReference type="SUPFAM" id="SSF51735">
    <property type="entry name" value="NAD(P)-binding Rossmann-fold domains"/>
    <property type="match status" value="1"/>
</dbReference>
<dbReference type="InterPro" id="IPR036291">
    <property type="entry name" value="NAD(P)-bd_dom_sf"/>
</dbReference>
<dbReference type="Gene3D" id="3.40.50.720">
    <property type="entry name" value="NAD(P)-binding Rossmann-like Domain"/>
    <property type="match status" value="1"/>
</dbReference>
<evidence type="ECO:0000313" key="2">
    <source>
        <dbReference type="EMBL" id="GAG28412.1"/>
    </source>
</evidence>
<dbReference type="PANTHER" id="PTHR42879">
    <property type="entry name" value="3-OXOACYL-(ACYL-CARRIER-PROTEIN) REDUCTASE"/>
    <property type="match status" value="1"/>
</dbReference>
<proteinExistence type="inferred from homology"/>
<evidence type="ECO:0000256" key="1">
    <source>
        <dbReference type="ARBA" id="ARBA00006484"/>
    </source>
</evidence>
<feature type="non-terminal residue" evidence="2">
    <location>
        <position position="1"/>
    </location>
</feature>
<reference evidence="2" key="1">
    <citation type="journal article" date="2014" name="Front. Microbiol.">
        <title>High frequency of phylogenetically diverse reductive dehalogenase-homologous genes in deep subseafloor sedimentary metagenomes.</title>
        <authorList>
            <person name="Kawai M."/>
            <person name="Futagami T."/>
            <person name="Toyoda A."/>
            <person name="Takaki Y."/>
            <person name="Nishi S."/>
            <person name="Hori S."/>
            <person name="Arai W."/>
            <person name="Tsubouchi T."/>
            <person name="Morono Y."/>
            <person name="Uchiyama I."/>
            <person name="Ito T."/>
            <person name="Fujiyama A."/>
            <person name="Inagaki F."/>
            <person name="Takami H."/>
        </authorList>
    </citation>
    <scope>NUCLEOTIDE SEQUENCE</scope>
    <source>
        <strain evidence="2">Expedition CK06-06</strain>
    </source>
</reference>
<dbReference type="EMBL" id="BARS01048860">
    <property type="protein sequence ID" value="GAG28412.1"/>
    <property type="molecule type" value="Genomic_DNA"/>
</dbReference>
<comment type="caution">
    <text evidence="2">The sequence shown here is derived from an EMBL/GenBank/DDBJ whole genome shotgun (WGS) entry which is preliminary data.</text>
</comment>
<dbReference type="InterPro" id="IPR050259">
    <property type="entry name" value="SDR"/>
</dbReference>
<gene>
    <name evidence="2" type="ORF">S01H1_73147</name>
</gene>
<accession>X0WYX3</accession>
<evidence type="ECO:0008006" key="3">
    <source>
        <dbReference type="Google" id="ProtNLM"/>
    </source>
</evidence>
<dbReference type="AlphaFoldDB" id="X0WYX3"/>
<comment type="similarity">
    <text evidence="1">Belongs to the short-chain dehydrogenases/reductases (SDR) family.</text>
</comment>
<dbReference type="Pfam" id="PF13561">
    <property type="entry name" value="adh_short_C2"/>
    <property type="match status" value="1"/>
</dbReference>
<sequence length="93" mass="9645">YSASKAGLIGLTKSLARELAPRGITVNAVAPGFIISPMTDQLSPEAKEKLSSLIPLGRLGHPEDVAEVVAFLASPSASYITGQVLQVDGGMHM</sequence>
<dbReference type="InterPro" id="IPR002347">
    <property type="entry name" value="SDR_fam"/>
</dbReference>
<organism evidence="2">
    <name type="scientific">marine sediment metagenome</name>
    <dbReference type="NCBI Taxonomy" id="412755"/>
    <lineage>
        <taxon>unclassified sequences</taxon>
        <taxon>metagenomes</taxon>
        <taxon>ecological metagenomes</taxon>
    </lineage>
</organism>